<evidence type="ECO:0000313" key="8">
    <source>
        <dbReference type="Proteomes" id="UP000294581"/>
    </source>
</evidence>
<keyword evidence="2 6" id="KW-0963">Cytoplasm</keyword>
<sequence>MHWWHVQFRVAHEASDAIAALLQDFPDVQGVQLEGIGEHEQPHPEYGEWFDEMIVPTPDVAVAVYFPEAYDPAALRERIQGVIDRVAAAGVHVGDGPIDIRIDAIDDSVWLNAWKEHYAPIPVGESLVIVPVWHVDQLTGDLARRERIVIEPGMAFGTGTHQTTQMCTGALADIVTPGAKVLDVGTGTGVLAIAAARLGADSVTAIDIDPVAVRAARENVARNDLSDRIHVAEGNLLAGFAEGAEFDIAIANILRDIVILLVPQVASRMQAGGRFLTSGYIDTQAPAVEAALQNSGFAVERRYQRDDWVALLAVKL</sequence>
<feature type="binding site" evidence="6">
    <location>
        <position position="164"/>
    </location>
    <ligand>
        <name>S-adenosyl-L-methionine</name>
        <dbReference type="ChEBI" id="CHEBI:59789"/>
    </ligand>
</feature>
<dbReference type="AlphaFoldDB" id="A0A4R8LNZ2"/>
<evidence type="ECO:0000256" key="3">
    <source>
        <dbReference type="ARBA" id="ARBA00022603"/>
    </source>
</evidence>
<dbReference type="InterPro" id="IPR004498">
    <property type="entry name" value="Ribosomal_PrmA_MeTrfase"/>
</dbReference>
<dbReference type="OrthoDB" id="9785995at2"/>
<comment type="function">
    <text evidence="6">Methylates ribosomal protein L11.</text>
</comment>
<dbReference type="Pfam" id="PF06325">
    <property type="entry name" value="PrmA"/>
    <property type="match status" value="1"/>
</dbReference>
<keyword evidence="8" id="KW-1185">Reference proteome</keyword>
<dbReference type="GO" id="GO:0016279">
    <property type="term" value="F:protein-lysine N-methyltransferase activity"/>
    <property type="evidence" value="ECO:0007669"/>
    <property type="project" value="RHEA"/>
</dbReference>
<comment type="caution">
    <text evidence="7">The sequence shown here is derived from an EMBL/GenBank/DDBJ whole genome shotgun (WGS) entry which is preliminary data.</text>
</comment>
<evidence type="ECO:0000256" key="6">
    <source>
        <dbReference type="HAMAP-Rule" id="MF_00735"/>
    </source>
</evidence>
<evidence type="ECO:0000256" key="5">
    <source>
        <dbReference type="ARBA" id="ARBA00022691"/>
    </source>
</evidence>
<comment type="similarity">
    <text evidence="1 6">Belongs to the methyltransferase superfamily. PrmA family.</text>
</comment>
<accession>A0A4R8LNZ2</accession>
<dbReference type="GO" id="GO:0005737">
    <property type="term" value="C:cytoplasm"/>
    <property type="evidence" value="ECO:0007669"/>
    <property type="project" value="UniProtKB-SubCell"/>
</dbReference>
<evidence type="ECO:0000313" key="7">
    <source>
        <dbReference type="EMBL" id="TDY48018.1"/>
    </source>
</evidence>
<dbReference type="GO" id="GO:0032259">
    <property type="term" value="P:methylation"/>
    <property type="evidence" value="ECO:0007669"/>
    <property type="project" value="UniProtKB-KW"/>
</dbReference>
<evidence type="ECO:0000256" key="4">
    <source>
        <dbReference type="ARBA" id="ARBA00022679"/>
    </source>
</evidence>
<feature type="binding site" evidence="6">
    <location>
        <position position="207"/>
    </location>
    <ligand>
        <name>S-adenosyl-L-methionine</name>
        <dbReference type="ChEBI" id="CHEBI:59789"/>
    </ligand>
</feature>
<dbReference type="Gene3D" id="3.40.50.150">
    <property type="entry name" value="Vaccinia Virus protein VP39"/>
    <property type="match status" value="1"/>
</dbReference>
<keyword evidence="7" id="KW-0689">Ribosomal protein</keyword>
<evidence type="ECO:0000256" key="1">
    <source>
        <dbReference type="ARBA" id="ARBA00009741"/>
    </source>
</evidence>
<dbReference type="SUPFAM" id="SSF53335">
    <property type="entry name" value="S-adenosyl-L-methionine-dependent methyltransferases"/>
    <property type="match status" value="1"/>
</dbReference>
<dbReference type="InterPro" id="IPR050078">
    <property type="entry name" value="Ribosomal_L11_MeTrfase_PrmA"/>
</dbReference>
<dbReference type="NCBIfam" id="TIGR00406">
    <property type="entry name" value="prmA"/>
    <property type="match status" value="1"/>
</dbReference>
<keyword evidence="3 6" id="KW-0489">Methyltransferase</keyword>
<dbReference type="CDD" id="cd02440">
    <property type="entry name" value="AdoMet_MTases"/>
    <property type="match status" value="1"/>
</dbReference>
<comment type="catalytic activity">
    <reaction evidence="6">
        <text>L-lysyl-[protein] + 3 S-adenosyl-L-methionine = N(6),N(6),N(6)-trimethyl-L-lysyl-[protein] + 3 S-adenosyl-L-homocysteine + 3 H(+)</text>
        <dbReference type="Rhea" id="RHEA:54192"/>
        <dbReference type="Rhea" id="RHEA-COMP:9752"/>
        <dbReference type="Rhea" id="RHEA-COMP:13826"/>
        <dbReference type="ChEBI" id="CHEBI:15378"/>
        <dbReference type="ChEBI" id="CHEBI:29969"/>
        <dbReference type="ChEBI" id="CHEBI:57856"/>
        <dbReference type="ChEBI" id="CHEBI:59789"/>
        <dbReference type="ChEBI" id="CHEBI:61961"/>
    </reaction>
</comment>
<keyword evidence="5 6" id="KW-0949">S-adenosyl-L-methionine</keyword>
<dbReference type="HAMAP" id="MF_00735">
    <property type="entry name" value="Methyltr_PrmA"/>
    <property type="match status" value="1"/>
</dbReference>
<dbReference type="GO" id="GO:0005840">
    <property type="term" value="C:ribosome"/>
    <property type="evidence" value="ECO:0007669"/>
    <property type="project" value="UniProtKB-KW"/>
</dbReference>
<name>A0A4R8LNZ2_9BACL</name>
<dbReference type="InterPro" id="IPR029063">
    <property type="entry name" value="SAM-dependent_MTases_sf"/>
</dbReference>
<proteinExistence type="inferred from homology"/>
<feature type="binding site" evidence="6">
    <location>
        <position position="252"/>
    </location>
    <ligand>
        <name>S-adenosyl-L-methionine</name>
        <dbReference type="ChEBI" id="CHEBI:59789"/>
    </ligand>
</feature>
<dbReference type="EC" id="2.1.1.-" evidence="6"/>
<evidence type="ECO:0000256" key="2">
    <source>
        <dbReference type="ARBA" id="ARBA00022490"/>
    </source>
</evidence>
<protein>
    <recommendedName>
        <fullName evidence="6">Ribosomal protein L11 methyltransferase</fullName>
        <shortName evidence="6">L11 Mtase</shortName>
        <ecNumber evidence="6">2.1.1.-</ecNumber>
    </recommendedName>
</protein>
<dbReference type="EMBL" id="SORF01000005">
    <property type="protein sequence ID" value="TDY48018.1"/>
    <property type="molecule type" value="Genomic_DNA"/>
</dbReference>
<organism evidence="7 8">
    <name type="scientific">Alicyclobacillus sacchari</name>
    <dbReference type="NCBI Taxonomy" id="392010"/>
    <lineage>
        <taxon>Bacteria</taxon>
        <taxon>Bacillati</taxon>
        <taxon>Bacillota</taxon>
        <taxon>Bacilli</taxon>
        <taxon>Bacillales</taxon>
        <taxon>Alicyclobacillaceae</taxon>
        <taxon>Alicyclobacillus</taxon>
    </lineage>
</organism>
<feature type="binding site" evidence="6">
    <location>
        <position position="185"/>
    </location>
    <ligand>
        <name>S-adenosyl-L-methionine</name>
        <dbReference type="ChEBI" id="CHEBI:59789"/>
    </ligand>
</feature>
<keyword evidence="7" id="KW-0687">Ribonucleoprotein</keyword>
<gene>
    <name evidence="6" type="primary">prmA</name>
    <name evidence="7" type="ORF">C7445_105200</name>
</gene>
<dbReference type="RefSeq" id="WP_134159394.1">
    <property type="nucleotide sequence ID" value="NZ_BSUS01000001.1"/>
</dbReference>
<reference evidence="7 8" key="1">
    <citation type="submission" date="2019-03" db="EMBL/GenBank/DDBJ databases">
        <title>Genomic Encyclopedia of Type Strains, Phase IV (KMG-IV): sequencing the most valuable type-strain genomes for metagenomic binning, comparative biology and taxonomic classification.</title>
        <authorList>
            <person name="Goeker M."/>
        </authorList>
    </citation>
    <scope>NUCLEOTIDE SEQUENCE [LARGE SCALE GENOMIC DNA]</scope>
    <source>
        <strain evidence="7 8">DSM 17974</strain>
    </source>
</reference>
<dbReference type="PANTHER" id="PTHR43648:SF1">
    <property type="entry name" value="ELECTRON TRANSFER FLAVOPROTEIN BETA SUBUNIT LYSINE METHYLTRANSFERASE"/>
    <property type="match status" value="1"/>
</dbReference>
<comment type="subcellular location">
    <subcellularLocation>
        <location evidence="6">Cytoplasm</location>
    </subcellularLocation>
</comment>
<dbReference type="PANTHER" id="PTHR43648">
    <property type="entry name" value="ELECTRON TRANSFER FLAVOPROTEIN BETA SUBUNIT LYSINE METHYLTRANSFERASE"/>
    <property type="match status" value="1"/>
</dbReference>
<dbReference type="Proteomes" id="UP000294581">
    <property type="component" value="Unassembled WGS sequence"/>
</dbReference>
<keyword evidence="4 6" id="KW-0808">Transferase</keyword>
<dbReference type="PIRSF" id="PIRSF000401">
    <property type="entry name" value="RPL11_MTase"/>
    <property type="match status" value="1"/>
</dbReference>